<name>A0ABP3J3J0_9BACI</name>
<dbReference type="InterPro" id="IPR000524">
    <property type="entry name" value="Tscrpt_reg_HTH_GntR"/>
</dbReference>
<feature type="domain" description="HTH gntR-type" evidence="4">
    <location>
        <begin position="8"/>
        <end position="76"/>
    </location>
</feature>
<evidence type="ECO:0000259" key="4">
    <source>
        <dbReference type="PROSITE" id="PS50949"/>
    </source>
</evidence>
<dbReference type="PRINTS" id="PR00035">
    <property type="entry name" value="HTHGNTR"/>
</dbReference>
<accession>A0ABP3J3J0</accession>
<comment type="caution">
    <text evidence="5">The sequence shown here is derived from an EMBL/GenBank/DDBJ whole genome shotgun (WGS) entry which is preliminary data.</text>
</comment>
<dbReference type="CDD" id="cd07377">
    <property type="entry name" value="WHTH_GntR"/>
    <property type="match status" value="1"/>
</dbReference>
<reference evidence="6" key="1">
    <citation type="journal article" date="2019" name="Int. J. Syst. Evol. Microbiol.">
        <title>The Global Catalogue of Microorganisms (GCM) 10K type strain sequencing project: providing services to taxonomists for standard genome sequencing and annotation.</title>
        <authorList>
            <consortium name="The Broad Institute Genomics Platform"/>
            <consortium name="The Broad Institute Genome Sequencing Center for Infectious Disease"/>
            <person name="Wu L."/>
            <person name="Ma J."/>
        </authorList>
    </citation>
    <scope>NUCLEOTIDE SEQUENCE [LARGE SCALE GENOMIC DNA]</scope>
    <source>
        <strain evidence="6">JCM 12149</strain>
    </source>
</reference>
<keyword evidence="2" id="KW-0238">DNA-binding</keyword>
<dbReference type="InterPro" id="IPR036390">
    <property type="entry name" value="WH_DNA-bd_sf"/>
</dbReference>
<evidence type="ECO:0000313" key="5">
    <source>
        <dbReference type="EMBL" id="GAA0440371.1"/>
    </source>
</evidence>
<dbReference type="Pfam" id="PF00392">
    <property type="entry name" value="GntR"/>
    <property type="match status" value="1"/>
</dbReference>
<proteinExistence type="predicted"/>
<evidence type="ECO:0000256" key="2">
    <source>
        <dbReference type="ARBA" id="ARBA00023125"/>
    </source>
</evidence>
<dbReference type="Pfam" id="PF07729">
    <property type="entry name" value="FCD"/>
    <property type="match status" value="1"/>
</dbReference>
<dbReference type="SUPFAM" id="SSF48008">
    <property type="entry name" value="GntR ligand-binding domain-like"/>
    <property type="match status" value="1"/>
</dbReference>
<evidence type="ECO:0000313" key="6">
    <source>
        <dbReference type="Proteomes" id="UP001501459"/>
    </source>
</evidence>
<organism evidence="5 6">
    <name type="scientific">Lentibacillus halophilus</name>
    <dbReference type="NCBI Taxonomy" id="295065"/>
    <lineage>
        <taxon>Bacteria</taxon>
        <taxon>Bacillati</taxon>
        <taxon>Bacillota</taxon>
        <taxon>Bacilli</taxon>
        <taxon>Bacillales</taxon>
        <taxon>Bacillaceae</taxon>
        <taxon>Lentibacillus</taxon>
    </lineage>
</organism>
<dbReference type="Gene3D" id="1.20.120.530">
    <property type="entry name" value="GntR ligand-binding domain-like"/>
    <property type="match status" value="1"/>
</dbReference>
<keyword evidence="1" id="KW-0805">Transcription regulation</keyword>
<dbReference type="PROSITE" id="PS50949">
    <property type="entry name" value="HTH_GNTR"/>
    <property type="match status" value="1"/>
</dbReference>
<evidence type="ECO:0000256" key="1">
    <source>
        <dbReference type="ARBA" id="ARBA00023015"/>
    </source>
</evidence>
<dbReference type="SMART" id="SM00895">
    <property type="entry name" value="FCD"/>
    <property type="match status" value="1"/>
</dbReference>
<sequence>MDKIVKNESLHLQAYNIIKEGILKGDYEPSKRVIEAKLADRMGISRGPVREAIRMLIQDGLLIYNNGFVRVYEPTMRDVVEIFQCRENLETLSISLAIKNITDNQKDQIADNLEETNKAFEQNDGVELGRLDQQFHDIIMQSSNNNQLIQLLGAIRTKIHYMRNSMVNGDFYPSFVEEHNRIYELILKGEEETAEKIMKEHIRKGLEGVLMHINH</sequence>
<dbReference type="InterPro" id="IPR036388">
    <property type="entry name" value="WH-like_DNA-bd_sf"/>
</dbReference>
<gene>
    <name evidence="5" type="ORF">GCM10008983_16740</name>
</gene>
<keyword evidence="3" id="KW-0804">Transcription</keyword>
<dbReference type="SUPFAM" id="SSF46785">
    <property type="entry name" value="Winged helix' DNA-binding domain"/>
    <property type="match status" value="1"/>
</dbReference>
<protein>
    <submittedName>
        <fullName evidence="5">GntR family transcriptional regulator</fullName>
    </submittedName>
</protein>
<dbReference type="Proteomes" id="UP001501459">
    <property type="component" value="Unassembled WGS sequence"/>
</dbReference>
<keyword evidence="6" id="KW-1185">Reference proteome</keyword>
<dbReference type="EMBL" id="BAAADM010000041">
    <property type="protein sequence ID" value="GAA0440371.1"/>
    <property type="molecule type" value="Genomic_DNA"/>
</dbReference>
<dbReference type="Gene3D" id="1.10.10.10">
    <property type="entry name" value="Winged helix-like DNA-binding domain superfamily/Winged helix DNA-binding domain"/>
    <property type="match status" value="1"/>
</dbReference>
<evidence type="ECO:0000256" key="3">
    <source>
        <dbReference type="ARBA" id="ARBA00023163"/>
    </source>
</evidence>
<dbReference type="PANTHER" id="PTHR43537:SF5">
    <property type="entry name" value="UXU OPERON TRANSCRIPTIONAL REGULATOR"/>
    <property type="match status" value="1"/>
</dbReference>
<dbReference type="InterPro" id="IPR008920">
    <property type="entry name" value="TF_FadR/GntR_C"/>
</dbReference>
<dbReference type="PANTHER" id="PTHR43537">
    <property type="entry name" value="TRANSCRIPTIONAL REGULATOR, GNTR FAMILY"/>
    <property type="match status" value="1"/>
</dbReference>
<dbReference type="InterPro" id="IPR011711">
    <property type="entry name" value="GntR_C"/>
</dbReference>
<dbReference type="SMART" id="SM00345">
    <property type="entry name" value="HTH_GNTR"/>
    <property type="match status" value="1"/>
</dbReference>
<dbReference type="RefSeq" id="WP_343752388.1">
    <property type="nucleotide sequence ID" value="NZ_BAAADM010000041.1"/>
</dbReference>